<dbReference type="PANTHER" id="PTHR35562">
    <property type="entry name" value="DNA ENDONUCLEASE SMRA-RELATED"/>
    <property type="match status" value="1"/>
</dbReference>
<proteinExistence type="predicted"/>
<dbReference type="AlphaFoldDB" id="A0A6F8PNS8"/>
<name>A0A6F8PNS8_9GAMM</name>
<dbReference type="RefSeq" id="WP_173291547.1">
    <property type="nucleotide sequence ID" value="NZ_AP021888.1"/>
</dbReference>
<dbReference type="Gene3D" id="3.30.1370.110">
    <property type="match status" value="1"/>
</dbReference>
<dbReference type="Pfam" id="PF01713">
    <property type="entry name" value="Smr"/>
    <property type="match status" value="1"/>
</dbReference>
<organism evidence="2 3">
    <name type="scientific">Thiosulfativibrio zosterae</name>
    <dbReference type="NCBI Taxonomy" id="2675053"/>
    <lineage>
        <taxon>Bacteria</taxon>
        <taxon>Pseudomonadati</taxon>
        <taxon>Pseudomonadota</taxon>
        <taxon>Gammaproteobacteria</taxon>
        <taxon>Thiotrichales</taxon>
        <taxon>Piscirickettsiaceae</taxon>
        <taxon>Thiosulfativibrio</taxon>
    </lineage>
</organism>
<dbReference type="KEGG" id="tzo:THMIRHAT_15190"/>
<gene>
    <name evidence="2" type="ORF">THMIRHAT_15190</name>
</gene>
<evidence type="ECO:0000313" key="2">
    <source>
        <dbReference type="EMBL" id="BBP43773.1"/>
    </source>
</evidence>
<feature type="domain" description="Smr" evidence="1">
    <location>
        <begin position="113"/>
        <end position="194"/>
    </location>
</feature>
<dbReference type="SUPFAM" id="SSF160443">
    <property type="entry name" value="SMR domain-like"/>
    <property type="match status" value="1"/>
</dbReference>
<reference evidence="3" key="1">
    <citation type="submission" date="2019-11" db="EMBL/GenBank/DDBJ databases">
        <title>Isolation and characterization of two novel species in the genus Thiomicrorhabdus.</title>
        <authorList>
            <person name="Mochizuki J."/>
            <person name="Kojima H."/>
            <person name="Fukui M."/>
        </authorList>
    </citation>
    <scope>NUCLEOTIDE SEQUENCE [LARGE SCALE GENOMIC DNA]</scope>
    <source>
        <strain evidence="3">AkT22</strain>
    </source>
</reference>
<sequence>MTGFKKGDKHQNTPTQGYSEEEDLALFQNAMQGVTRLATDNKVHATPSQPKAKKLKHLQMQPESHLQFDFNVHAADNTQSVGTDEYLMFHRKGLRLQELSRLKKGEFQVEAVLDLHGLIVDIADQQLKAFIHQAWSKKCRFLLIIHGKGYNSEAGHPILKNLVNQRLQQYPKVLAFCSALPKDGSTGAVYVFLKAQ</sequence>
<dbReference type="InterPro" id="IPR002625">
    <property type="entry name" value="Smr_dom"/>
</dbReference>
<dbReference type="SMART" id="SM00463">
    <property type="entry name" value="SMR"/>
    <property type="match status" value="1"/>
</dbReference>
<evidence type="ECO:0000313" key="3">
    <source>
        <dbReference type="Proteomes" id="UP000501466"/>
    </source>
</evidence>
<dbReference type="PROSITE" id="PS50828">
    <property type="entry name" value="SMR"/>
    <property type="match status" value="1"/>
</dbReference>
<keyword evidence="3" id="KW-1185">Reference proteome</keyword>
<dbReference type="Proteomes" id="UP000501466">
    <property type="component" value="Chromosome"/>
</dbReference>
<evidence type="ECO:0000259" key="1">
    <source>
        <dbReference type="PROSITE" id="PS50828"/>
    </source>
</evidence>
<protein>
    <submittedName>
        <fullName evidence="2">DNA mismatch repair protein MutS</fullName>
    </submittedName>
</protein>
<accession>A0A6F8PNS8</accession>
<dbReference type="PANTHER" id="PTHR35562:SF2">
    <property type="entry name" value="DNA ENDONUCLEASE SMRA-RELATED"/>
    <property type="match status" value="1"/>
</dbReference>
<dbReference type="EMBL" id="AP021888">
    <property type="protein sequence ID" value="BBP43773.1"/>
    <property type="molecule type" value="Genomic_DNA"/>
</dbReference>
<dbReference type="InterPro" id="IPR036063">
    <property type="entry name" value="Smr_dom_sf"/>
</dbReference>